<dbReference type="OMA" id="FGFECPP"/>
<dbReference type="FunFam" id="3.40.640.10:FF:000012">
    <property type="entry name" value="alanine aminotransferase 2"/>
    <property type="match status" value="1"/>
</dbReference>
<dbReference type="Proteomes" id="UP000070444">
    <property type="component" value="Unassembled WGS sequence"/>
</dbReference>
<dbReference type="EMBL" id="KQ964431">
    <property type="protein sequence ID" value="KXN73757.1"/>
    <property type="molecule type" value="Genomic_DNA"/>
</dbReference>
<comment type="similarity">
    <text evidence="6">Belongs to the class-I pyridoxal-phosphate-dependent aminotransferase family. Alanine aminotransferase subfamily.</text>
</comment>
<dbReference type="Gene3D" id="3.90.1150.10">
    <property type="entry name" value="Aspartate Aminotransferase, domain 1"/>
    <property type="match status" value="1"/>
</dbReference>
<dbReference type="Gene3D" id="3.40.640.10">
    <property type="entry name" value="Type I PLP-dependent aspartate aminotransferase-like (Major domain)"/>
    <property type="match status" value="1"/>
</dbReference>
<evidence type="ECO:0000256" key="4">
    <source>
        <dbReference type="ARBA" id="ARBA00022679"/>
    </source>
</evidence>
<evidence type="ECO:0000256" key="6">
    <source>
        <dbReference type="ARBA" id="ARBA00025785"/>
    </source>
</evidence>
<evidence type="ECO:0000256" key="9">
    <source>
        <dbReference type="ARBA" id="ARBA00080525"/>
    </source>
</evidence>
<proteinExistence type="inferred from homology"/>
<dbReference type="InterPro" id="IPR015424">
    <property type="entry name" value="PyrdxlP-dep_Trfase"/>
</dbReference>
<evidence type="ECO:0000256" key="3">
    <source>
        <dbReference type="ARBA" id="ARBA00022576"/>
    </source>
</evidence>
<dbReference type="Gene3D" id="1.10.287.1970">
    <property type="match status" value="1"/>
</dbReference>
<dbReference type="InterPro" id="IPR015421">
    <property type="entry name" value="PyrdxlP-dep_Trfase_major"/>
</dbReference>
<evidence type="ECO:0000256" key="7">
    <source>
        <dbReference type="ARBA" id="ARBA00077894"/>
    </source>
</evidence>
<evidence type="ECO:0000256" key="5">
    <source>
        <dbReference type="ARBA" id="ARBA00022898"/>
    </source>
</evidence>
<reference evidence="11 12" key="1">
    <citation type="journal article" date="2015" name="Genome Biol. Evol.">
        <title>Phylogenomic analyses indicate that early fungi evolved digesting cell walls of algal ancestors of land plants.</title>
        <authorList>
            <person name="Chang Y."/>
            <person name="Wang S."/>
            <person name="Sekimoto S."/>
            <person name="Aerts A.L."/>
            <person name="Choi C."/>
            <person name="Clum A."/>
            <person name="LaButti K.M."/>
            <person name="Lindquist E.A."/>
            <person name="Yee Ngan C."/>
            <person name="Ohm R.A."/>
            <person name="Salamov A.A."/>
            <person name="Grigoriev I.V."/>
            <person name="Spatafora J.W."/>
            <person name="Berbee M.L."/>
        </authorList>
    </citation>
    <scope>NUCLEOTIDE SEQUENCE [LARGE SCALE GENOMIC DNA]</scope>
    <source>
        <strain evidence="11 12">NRRL 28638</strain>
    </source>
</reference>
<dbReference type="GO" id="GO:0008483">
    <property type="term" value="F:transaminase activity"/>
    <property type="evidence" value="ECO:0007669"/>
    <property type="project" value="UniProtKB-KW"/>
</dbReference>
<gene>
    <name evidence="11" type="ORF">CONCODRAFT_81160</name>
</gene>
<dbReference type="GO" id="GO:0042853">
    <property type="term" value="P:L-alanine catabolic process"/>
    <property type="evidence" value="ECO:0007669"/>
    <property type="project" value="UniProtKB-UniPathway"/>
</dbReference>
<dbReference type="OrthoDB" id="1732682at2759"/>
<comment type="subunit">
    <text evidence="2">Homodimer.</text>
</comment>
<dbReference type="UniPathway" id="UPA00528">
    <property type="reaction ID" value="UER00586"/>
</dbReference>
<keyword evidence="5" id="KW-0663">Pyridoxal phosphate</keyword>
<dbReference type="CDD" id="cd00609">
    <property type="entry name" value="AAT_like"/>
    <property type="match status" value="1"/>
</dbReference>
<comment type="cofactor">
    <cofactor evidence="1">
        <name>pyridoxal 5'-phosphate</name>
        <dbReference type="ChEBI" id="CHEBI:597326"/>
    </cofactor>
</comment>
<dbReference type="FunFam" id="3.90.1150.10:FF:000010">
    <property type="entry name" value="Alanine aminotransferase 2"/>
    <property type="match status" value="1"/>
</dbReference>
<dbReference type="GO" id="GO:0030170">
    <property type="term" value="F:pyridoxal phosphate binding"/>
    <property type="evidence" value="ECO:0007669"/>
    <property type="project" value="InterPro"/>
</dbReference>
<sequence>MLANSFKKVGLATIRNNKFYLSNTLASQKQFIQKFNMTTGASKKVLHEGNINKNVRNVEYAVRGALAIRAEEIREALENGEKFPFKSVVGCNIGNPQQVGQKPITFFRQVAALTEVPELLEGENLAKTEALFPKDVIARAKEIISHVKTVGAYSHSQGVPYIRQRVAKFTEERDGFSADPNHIFLTSGASAGVQLGLQLLIEHSNVGVMIPIPQYPLYTASLALFDGKPVPYYLDESSDWGLNVDDLRASLKKSRDEGVDVRSLVIINPGNPTGQCLTFDNMKEIVQFCKEEKLILMADEVYQVNIYQPETRPFHSFKKVVRSLGPEYDDFELISFHSISKGMIGECGRRGGYFELCGFDPKVIAQIYKIASVSLCPNVPGQIMVDLMLHPPAKGDESYDLYHSELNGIYESLKRRALKLCAAFNSLEGVTCNEAQGAMYLFPQITLPAGAVEAAKAQGTQPDELYCMELLNATGVCLVPGSGFGQKDGTYHFRSTFLPPENLFDDFIGGIKQFHENFLAKYN</sequence>
<dbReference type="STRING" id="796925.A0A137PFH7"/>
<evidence type="ECO:0000313" key="12">
    <source>
        <dbReference type="Proteomes" id="UP000070444"/>
    </source>
</evidence>
<dbReference type="InterPro" id="IPR015422">
    <property type="entry name" value="PyrdxlP-dep_Trfase_small"/>
</dbReference>
<dbReference type="AlphaFoldDB" id="A0A137PFH7"/>
<organism evidence="11 12">
    <name type="scientific">Conidiobolus coronatus (strain ATCC 28846 / CBS 209.66 / NRRL 28638)</name>
    <name type="common">Delacroixia coronata</name>
    <dbReference type="NCBI Taxonomy" id="796925"/>
    <lineage>
        <taxon>Eukaryota</taxon>
        <taxon>Fungi</taxon>
        <taxon>Fungi incertae sedis</taxon>
        <taxon>Zoopagomycota</taxon>
        <taxon>Entomophthoromycotina</taxon>
        <taxon>Entomophthoromycetes</taxon>
        <taxon>Entomophthorales</taxon>
        <taxon>Ancylistaceae</taxon>
        <taxon>Conidiobolus</taxon>
    </lineage>
</organism>
<evidence type="ECO:0000313" key="11">
    <source>
        <dbReference type="EMBL" id="KXN73757.1"/>
    </source>
</evidence>
<name>A0A137PFH7_CONC2</name>
<evidence type="ECO:0000259" key="10">
    <source>
        <dbReference type="Pfam" id="PF00155"/>
    </source>
</evidence>
<evidence type="ECO:0000256" key="2">
    <source>
        <dbReference type="ARBA" id="ARBA00011738"/>
    </source>
</evidence>
<dbReference type="InterPro" id="IPR045088">
    <property type="entry name" value="ALAT1/2-like"/>
</dbReference>
<dbReference type="PANTHER" id="PTHR11751:SF29">
    <property type="entry name" value="ALANINE TRANSAMINASE"/>
    <property type="match status" value="1"/>
</dbReference>
<dbReference type="PANTHER" id="PTHR11751">
    <property type="entry name" value="ALANINE AMINOTRANSFERASE"/>
    <property type="match status" value="1"/>
</dbReference>
<keyword evidence="12" id="KW-1185">Reference proteome</keyword>
<dbReference type="InterPro" id="IPR004839">
    <property type="entry name" value="Aminotransferase_I/II_large"/>
</dbReference>
<accession>A0A137PFH7</accession>
<evidence type="ECO:0000256" key="8">
    <source>
        <dbReference type="ARBA" id="ARBA00078532"/>
    </source>
</evidence>
<dbReference type="SUPFAM" id="SSF53383">
    <property type="entry name" value="PLP-dependent transferases"/>
    <property type="match status" value="1"/>
</dbReference>
<protein>
    <recommendedName>
        <fullName evidence="7">Glutamate pyruvate transaminase</fullName>
    </recommendedName>
    <alternativeName>
        <fullName evidence="8">Glutamic--alanine transaminase</fullName>
    </alternativeName>
    <alternativeName>
        <fullName evidence="9">Glutamic--pyruvic transaminase</fullName>
    </alternativeName>
</protein>
<dbReference type="FunFam" id="1.10.287.1970:FF:000001">
    <property type="entry name" value="Alanine aminotransferase 2"/>
    <property type="match status" value="1"/>
</dbReference>
<dbReference type="Pfam" id="PF00155">
    <property type="entry name" value="Aminotran_1_2"/>
    <property type="match status" value="1"/>
</dbReference>
<evidence type="ECO:0000256" key="1">
    <source>
        <dbReference type="ARBA" id="ARBA00001933"/>
    </source>
</evidence>
<keyword evidence="4 11" id="KW-0808">Transferase</keyword>
<keyword evidence="3" id="KW-0032">Aminotransferase</keyword>
<feature type="domain" description="Aminotransferase class I/classII large" evidence="10">
    <location>
        <begin position="119"/>
        <end position="502"/>
    </location>
</feature>